<dbReference type="EMBL" id="JBHTOQ010000012">
    <property type="protein sequence ID" value="MFD1480855.1"/>
    <property type="molecule type" value="Genomic_DNA"/>
</dbReference>
<evidence type="ECO:0000313" key="5">
    <source>
        <dbReference type="EMBL" id="MFD1480855.1"/>
    </source>
</evidence>
<accession>A0ABW4DX07</accession>
<evidence type="ECO:0000313" key="6">
    <source>
        <dbReference type="Proteomes" id="UP001597302"/>
    </source>
</evidence>
<keyword evidence="1 5" id="KW-0489">Methyltransferase</keyword>
<keyword evidence="3" id="KW-0949">S-adenosyl-L-methionine</keyword>
<dbReference type="InterPro" id="IPR041698">
    <property type="entry name" value="Methyltransf_25"/>
</dbReference>
<dbReference type="EC" id="2.1.1.222" evidence="5"/>
<dbReference type="InterPro" id="IPR029063">
    <property type="entry name" value="SAM-dependent_MTases_sf"/>
</dbReference>
<dbReference type="PANTHER" id="PTHR43464:SF19">
    <property type="entry name" value="UBIQUINONE BIOSYNTHESIS O-METHYLTRANSFERASE, MITOCHONDRIAL"/>
    <property type="match status" value="1"/>
</dbReference>
<gene>
    <name evidence="5" type="ORF">ACFQ5P_06080</name>
</gene>
<sequence length="212" mass="22595">MTTDPTQDPASFWEEFYLTRRTSSNGRVTGALQQIAAGLTPGTSLDLGASHGDDVIWLARHGWTALGCDISAVAVERARIRAAELGLAEQAAFQCCDLSLAMPDGPFDLVTALYLQSPVTLQRALILGQAVARLRPGGHLLIVSHAAPPPWTPKATPSTVFPSLDDELVSIATSDVPFDVIEARVVMRSAKGPDGQPASLKDNLVLVRRSQT</sequence>
<dbReference type="CDD" id="cd02440">
    <property type="entry name" value="AdoMet_MTases"/>
    <property type="match status" value="1"/>
</dbReference>
<evidence type="ECO:0000256" key="3">
    <source>
        <dbReference type="ARBA" id="ARBA00022691"/>
    </source>
</evidence>
<evidence type="ECO:0000256" key="1">
    <source>
        <dbReference type="ARBA" id="ARBA00022603"/>
    </source>
</evidence>
<name>A0ABW4DX07_9RHOB</name>
<dbReference type="GO" id="GO:0032259">
    <property type="term" value="P:methylation"/>
    <property type="evidence" value="ECO:0007669"/>
    <property type="project" value="UniProtKB-KW"/>
</dbReference>
<dbReference type="Proteomes" id="UP001597302">
    <property type="component" value="Unassembled WGS sequence"/>
</dbReference>
<dbReference type="EC" id="2.1.1.64" evidence="5"/>
<dbReference type="Pfam" id="PF13649">
    <property type="entry name" value="Methyltransf_25"/>
    <property type="match status" value="1"/>
</dbReference>
<reference evidence="6" key="1">
    <citation type="journal article" date="2019" name="Int. J. Syst. Evol. Microbiol.">
        <title>The Global Catalogue of Microorganisms (GCM) 10K type strain sequencing project: providing services to taxonomists for standard genome sequencing and annotation.</title>
        <authorList>
            <consortium name="The Broad Institute Genomics Platform"/>
            <consortium name="The Broad Institute Genome Sequencing Center for Infectious Disease"/>
            <person name="Wu L."/>
            <person name="Ma J."/>
        </authorList>
    </citation>
    <scope>NUCLEOTIDE SEQUENCE [LARGE SCALE GENOMIC DNA]</scope>
    <source>
        <strain evidence="6">CCM 8875</strain>
    </source>
</reference>
<organism evidence="5 6">
    <name type="scientific">Paracoccus nototheniae</name>
    <dbReference type="NCBI Taxonomy" id="2489002"/>
    <lineage>
        <taxon>Bacteria</taxon>
        <taxon>Pseudomonadati</taxon>
        <taxon>Pseudomonadota</taxon>
        <taxon>Alphaproteobacteria</taxon>
        <taxon>Rhodobacterales</taxon>
        <taxon>Paracoccaceae</taxon>
        <taxon>Paracoccus</taxon>
    </lineage>
</organism>
<dbReference type="GO" id="GO:0061542">
    <property type="term" value="F:3-demethylubiquinol 3-O-methyltransferase activity"/>
    <property type="evidence" value="ECO:0007669"/>
    <property type="project" value="UniProtKB-EC"/>
</dbReference>
<dbReference type="PANTHER" id="PTHR43464">
    <property type="entry name" value="METHYLTRANSFERASE"/>
    <property type="match status" value="1"/>
</dbReference>
<evidence type="ECO:0000256" key="2">
    <source>
        <dbReference type="ARBA" id="ARBA00022679"/>
    </source>
</evidence>
<dbReference type="Gene3D" id="3.40.50.150">
    <property type="entry name" value="Vaccinia Virus protein VP39"/>
    <property type="match status" value="1"/>
</dbReference>
<keyword evidence="2 5" id="KW-0808">Transferase</keyword>
<dbReference type="RefSeq" id="WP_131574223.1">
    <property type="nucleotide sequence ID" value="NZ_CBCSAJ010000021.1"/>
</dbReference>
<keyword evidence="6" id="KW-1185">Reference proteome</keyword>
<dbReference type="SUPFAM" id="SSF53335">
    <property type="entry name" value="S-adenosyl-L-methionine-dependent methyltransferases"/>
    <property type="match status" value="1"/>
</dbReference>
<comment type="caution">
    <text evidence="5">The sequence shown here is derived from an EMBL/GenBank/DDBJ whole genome shotgun (WGS) entry which is preliminary data.</text>
</comment>
<feature type="domain" description="Methyltransferase" evidence="4">
    <location>
        <begin position="45"/>
        <end position="138"/>
    </location>
</feature>
<evidence type="ECO:0000259" key="4">
    <source>
        <dbReference type="Pfam" id="PF13649"/>
    </source>
</evidence>
<protein>
    <submittedName>
        <fullName evidence="5">Class I SAM-dependent methyltransferase</fullName>
        <ecNumber evidence="5">2.1.1.222</ecNumber>
        <ecNumber evidence="5">2.1.1.64</ecNumber>
    </submittedName>
</protein>
<dbReference type="GO" id="GO:0102208">
    <property type="term" value="F:2-polyprenyl-6-hydroxyphenol methylase activity"/>
    <property type="evidence" value="ECO:0007669"/>
    <property type="project" value="UniProtKB-EC"/>
</dbReference>
<proteinExistence type="predicted"/>